<keyword evidence="1" id="KW-0812">Transmembrane</keyword>
<dbReference type="Proteomes" id="UP000319040">
    <property type="component" value="Unassembled WGS sequence"/>
</dbReference>
<reference evidence="2 3" key="1">
    <citation type="submission" date="2017-05" db="EMBL/GenBank/DDBJ databases">
        <authorList>
            <person name="Varghese N."/>
            <person name="Submissions S."/>
        </authorList>
    </citation>
    <scope>NUCLEOTIDE SEQUENCE [LARGE SCALE GENOMIC DNA]</scope>
    <source>
        <strain evidence="2 3">DSM 27040</strain>
    </source>
</reference>
<sequence length="174" mass="19825">MTPVTVKINYLYAGISKNNTMELTINLLARKKSNLRIGFGMLAILFSILWIWIALAEKESLKIFDMLYFLVFLTLGIGHLIEGTGVSLVGFFGGKALIHINDKEIRIKQEPFTKGETIQWDELKSIKYKSAQYRITKTDDSTLMLKIPTDDYNRVQSIKETIKTFAGEKGIQIE</sequence>
<evidence type="ECO:0000313" key="3">
    <source>
        <dbReference type="Proteomes" id="UP000319040"/>
    </source>
</evidence>
<gene>
    <name evidence="2" type="ORF">SAMN06265379_103247</name>
</gene>
<protein>
    <recommendedName>
        <fullName evidence="4">YcxB-like protein</fullName>
    </recommendedName>
</protein>
<accession>A0A521CMY5</accession>
<proteinExistence type="predicted"/>
<dbReference type="AlphaFoldDB" id="A0A521CMY5"/>
<keyword evidence="1" id="KW-1133">Transmembrane helix</keyword>
<organism evidence="2 3">
    <name type="scientific">Saccharicrinis carchari</name>
    <dbReference type="NCBI Taxonomy" id="1168039"/>
    <lineage>
        <taxon>Bacteria</taxon>
        <taxon>Pseudomonadati</taxon>
        <taxon>Bacteroidota</taxon>
        <taxon>Bacteroidia</taxon>
        <taxon>Marinilabiliales</taxon>
        <taxon>Marinilabiliaceae</taxon>
        <taxon>Saccharicrinis</taxon>
    </lineage>
</organism>
<evidence type="ECO:0008006" key="4">
    <source>
        <dbReference type="Google" id="ProtNLM"/>
    </source>
</evidence>
<dbReference type="EMBL" id="FXTB01000003">
    <property type="protein sequence ID" value="SMO60040.1"/>
    <property type="molecule type" value="Genomic_DNA"/>
</dbReference>
<feature type="transmembrane region" description="Helical" evidence="1">
    <location>
        <begin position="37"/>
        <end position="55"/>
    </location>
</feature>
<evidence type="ECO:0000256" key="1">
    <source>
        <dbReference type="SAM" id="Phobius"/>
    </source>
</evidence>
<keyword evidence="1" id="KW-0472">Membrane</keyword>
<keyword evidence="3" id="KW-1185">Reference proteome</keyword>
<evidence type="ECO:0000313" key="2">
    <source>
        <dbReference type="EMBL" id="SMO60040.1"/>
    </source>
</evidence>
<name>A0A521CMY5_SACCC</name>
<feature type="transmembrane region" description="Helical" evidence="1">
    <location>
        <begin position="67"/>
        <end position="93"/>
    </location>
</feature>